<evidence type="ECO:0000256" key="1">
    <source>
        <dbReference type="SAM" id="MobiDB-lite"/>
    </source>
</evidence>
<evidence type="ECO:0000313" key="2">
    <source>
        <dbReference type="EMBL" id="MDI5967678.1"/>
    </source>
</evidence>
<accession>A0ABT6WB11</accession>
<feature type="region of interest" description="Disordered" evidence="1">
    <location>
        <begin position="32"/>
        <end position="56"/>
    </location>
</feature>
<dbReference type="Proteomes" id="UP001156398">
    <property type="component" value="Unassembled WGS sequence"/>
</dbReference>
<dbReference type="InterPro" id="IPR009003">
    <property type="entry name" value="Peptidase_S1_PA"/>
</dbReference>
<protein>
    <submittedName>
        <fullName evidence="2">Trypsin-like peptidase domain-containing protein</fullName>
    </submittedName>
</protein>
<dbReference type="EMBL" id="JAAGKO020000110">
    <property type="protein sequence ID" value="MDI5967678.1"/>
    <property type="molecule type" value="Genomic_DNA"/>
</dbReference>
<dbReference type="Gene3D" id="2.40.10.10">
    <property type="entry name" value="Trypsin-like serine proteases"/>
    <property type="match status" value="2"/>
</dbReference>
<dbReference type="SUPFAM" id="SSF50494">
    <property type="entry name" value="Trypsin-like serine proteases"/>
    <property type="match status" value="1"/>
</dbReference>
<dbReference type="PROSITE" id="PS00134">
    <property type="entry name" value="TRYPSIN_HIS"/>
    <property type="match status" value="1"/>
</dbReference>
<gene>
    <name evidence="2" type="ORF">POF43_033995</name>
</gene>
<dbReference type="Pfam" id="PF13365">
    <property type="entry name" value="Trypsin_2"/>
    <property type="match status" value="1"/>
</dbReference>
<reference evidence="2 3" key="1">
    <citation type="submission" date="2023-05" db="EMBL/GenBank/DDBJ databases">
        <title>Streptantibioticus silvisoli sp. nov., acidotolerant actinomycetes 1 from pine litter.</title>
        <authorList>
            <person name="Swiecimska M."/>
            <person name="Golinska P."/>
            <person name="Sangal V."/>
            <person name="Wachnowicz B."/>
            <person name="Goodfellow M."/>
        </authorList>
    </citation>
    <scope>NUCLEOTIDE SEQUENCE [LARGE SCALE GENOMIC DNA]</scope>
    <source>
        <strain evidence="2 3">SL54</strain>
    </source>
</reference>
<feature type="compositionally biased region" description="Low complexity" evidence="1">
    <location>
        <begin position="47"/>
        <end position="56"/>
    </location>
</feature>
<comment type="caution">
    <text evidence="2">The sequence shown here is derived from an EMBL/GenBank/DDBJ whole genome shotgun (WGS) entry which is preliminary data.</text>
</comment>
<organism evidence="2 3">
    <name type="scientific">Streptantibioticus silvisoli</name>
    <dbReference type="NCBI Taxonomy" id="2705255"/>
    <lineage>
        <taxon>Bacteria</taxon>
        <taxon>Bacillati</taxon>
        <taxon>Actinomycetota</taxon>
        <taxon>Actinomycetes</taxon>
        <taxon>Kitasatosporales</taxon>
        <taxon>Streptomycetaceae</taxon>
        <taxon>Streptantibioticus</taxon>
    </lineage>
</organism>
<sequence>MSPLPAMPGMPALSPPSALSALSMLSVPSALPASPVPSPVRGRRPAASRSGRPGPARSLATAALCALLLAAVPPHHPAVPLAAAGGGWSDAAATRYWTADRTAAALAPTAPAGPAVAATRAGPRRAAAGPATARRGRFFAGLPTVGVLFATGRGARAHTCTASVVHSPHGDVVLTAAHCVGGTHRAFVPMYDGSGGRVRTPYGVWAVGGTWHPAGWTAHGPGSDLDVAFLRLRPDAHGRTVEHYTGANRLVTTASYVHRVTVVGYPAAGAHNRADRALRCAGPTVRLPGRRQMRFACHGFYGGTSGAPWLTGIDARTGRGDVIGEIGGENGGGPERDSERVSYSPLLGSAALAAYRGAART</sequence>
<dbReference type="RefSeq" id="WP_271324894.1">
    <property type="nucleotide sequence ID" value="NZ_JAAGKO020000110.1"/>
</dbReference>
<proteinExistence type="predicted"/>
<keyword evidence="3" id="KW-1185">Reference proteome</keyword>
<dbReference type="InterPro" id="IPR018114">
    <property type="entry name" value="TRYPSIN_HIS"/>
</dbReference>
<name>A0ABT6WB11_9ACTN</name>
<dbReference type="InterPro" id="IPR043504">
    <property type="entry name" value="Peptidase_S1_PA_chymotrypsin"/>
</dbReference>
<evidence type="ECO:0000313" key="3">
    <source>
        <dbReference type="Proteomes" id="UP001156398"/>
    </source>
</evidence>